<dbReference type="PANTHER" id="PTHR31155">
    <property type="entry name" value="ACYL- ACYL-CARRIER-PROTEIN DESATURASE-RELATED"/>
    <property type="match status" value="1"/>
</dbReference>
<evidence type="ECO:0000256" key="11">
    <source>
        <dbReference type="ARBA" id="ARBA00023004"/>
    </source>
</evidence>
<evidence type="ECO:0000313" key="16">
    <source>
        <dbReference type="Proteomes" id="UP001141806"/>
    </source>
</evidence>
<keyword evidence="16" id="KW-1185">Reference proteome</keyword>
<gene>
    <name evidence="15" type="ORF">NE237_002408</name>
</gene>
<evidence type="ECO:0000256" key="8">
    <source>
        <dbReference type="ARBA" id="ARBA00022832"/>
    </source>
</evidence>
<dbReference type="PIRSF" id="PIRSF000346">
    <property type="entry name" value="Dlt9_acylACP_des"/>
    <property type="match status" value="1"/>
</dbReference>
<feature type="binding site" evidence="14">
    <location>
        <position position="263"/>
    </location>
    <ligand>
        <name>Fe cation</name>
        <dbReference type="ChEBI" id="CHEBI:24875"/>
        <label>1</label>
    </ligand>
</feature>
<dbReference type="InterPro" id="IPR005067">
    <property type="entry name" value="Fatty_acid_desaturase-2"/>
</dbReference>
<reference evidence="15" key="1">
    <citation type="journal article" date="2023" name="Plant J.">
        <title>The genome of the king protea, Protea cynaroides.</title>
        <authorList>
            <person name="Chang J."/>
            <person name="Duong T.A."/>
            <person name="Schoeman C."/>
            <person name="Ma X."/>
            <person name="Roodt D."/>
            <person name="Barker N."/>
            <person name="Li Z."/>
            <person name="Van de Peer Y."/>
            <person name="Mizrachi E."/>
        </authorList>
    </citation>
    <scope>NUCLEOTIDE SEQUENCE</scope>
    <source>
        <tissue evidence="15">Young leaves</tissue>
    </source>
</reference>
<keyword evidence="4" id="KW-0444">Lipid biosynthesis</keyword>
<dbReference type="OrthoDB" id="1895540at2759"/>
<evidence type="ECO:0000313" key="15">
    <source>
        <dbReference type="EMBL" id="KAJ4977302.1"/>
    </source>
</evidence>
<keyword evidence="11 14" id="KW-0408">Iron</keyword>
<keyword evidence="6" id="KW-0934">Plastid</keyword>
<feature type="binding site" evidence="14">
    <location>
        <position position="230"/>
    </location>
    <ligand>
        <name>Fe cation</name>
        <dbReference type="ChEBI" id="CHEBI:24875"/>
        <label>2</label>
    </ligand>
</feature>
<comment type="subcellular location">
    <subcellularLocation>
        <location evidence="2">Plastid</location>
        <location evidence="2">Chloroplast</location>
    </subcellularLocation>
</comment>
<evidence type="ECO:0000256" key="6">
    <source>
        <dbReference type="ARBA" id="ARBA00022640"/>
    </source>
</evidence>
<feature type="binding site" evidence="14">
    <location>
        <position position="177"/>
    </location>
    <ligand>
        <name>Fe cation</name>
        <dbReference type="ChEBI" id="CHEBI:24875"/>
        <label>2</label>
    </ligand>
</feature>
<evidence type="ECO:0000256" key="3">
    <source>
        <dbReference type="ARBA" id="ARBA00008749"/>
    </source>
</evidence>
<dbReference type="CDD" id="cd01050">
    <property type="entry name" value="Acyl_ACP_Desat"/>
    <property type="match status" value="1"/>
</dbReference>
<evidence type="ECO:0000256" key="5">
    <source>
        <dbReference type="ARBA" id="ARBA00022528"/>
    </source>
</evidence>
<protein>
    <recommendedName>
        <fullName evidence="17">Acyl-[acyl-carrier-protein] desaturase</fullName>
    </recommendedName>
</protein>
<dbReference type="SUPFAM" id="SSF47240">
    <property type="entry name" value="Ferritin-like"/>
    <property type="match status" value="1"/>
</dbReference>
<feature type="binding site" evidence="14">
    <location>
        <position position="177"/>
    </location>
    <ligand>
        <name>Fe cation</name>
        <dbReference type="ChEBI" id="CHEBI:24875"/>
        <label>1</label>
    </ligand>
</feature>
<dbReference type="GO" id="GO:0006633">
    <property type="term" value="P:fatty acid biosynthetic process"/>
    <property type="evidence" value="ECO:0007669"/>
    <property type="project" value="UniProtKB-KW"/>
</dbReference>
<keyword evidence="13" id="KW-0275">Fatty acid biosynthesis</keyword>
<comment type="cofactor">
    <cofactor evidence="14">
        <name>Fe cation</name>
        <dbReference type="ChEBI" id="CHEBI:24875"/>
    </cofactor>
    <text evidence="14">Binds 2 iron ions per subunit.</text>
</comment>
<dbReference type="InterPro" id="IPR012348">
    <property type="entry name" value="RNR-like"/>
</dbReference>
<keyword evidence="12" id="KW-0443">Lipid metabolism</keyword>
<evidence type="ECO:0000256" key="13">
    <source>
        <dbReference type="ARBA" id="ARBA00023160"/>
    </source>
</evidence>
<evidence type="ECO:0000256" key="4">
    <source>
        <dbReference type="ARBA" id="ARBA00022516"/>
    </source>
</evidence>
<feature type="binding site" evidence="14">
    <location>
        <position position="139"/>
    </location>
    <ligand>
        <name>Fe cation</name>
        <dbReference type="ChEBI" id="CHEBI:24875"/>
        <label>1</label>
    </ligand>
</feature>
<dbReference type="Proteomes" id="UP001141806">
    <property type="component" value="Unassembled WGS sequence"/>
</dbReference>
<name>A0A9Q0KUW0_9MAGN</name>
<comment type="cofactor">
    <cofactor evidence="1">
        <name>Fe(2+)</name>
        <dbReference type="ChEBI" id="CHEBI:29033"/>
    </cofactor>
</comment>
<organism evidence="15 16">
    <name type="scientific">Protea cynaroides</name>
    <dbReference type="NCBI Taxonomy" id="273540"/>
    <lineage>
        <taxon>Eukaryota</taxon>
        <taxon>Viridiplantae</taxon>
        <taxon>Streptophyta</taxon>
        <taxon>Embryophyta</taxon>
        <taxon>Tracheophyta</taxon>
        <taxon>Spermatophyta</taxon>
        <taxon>Magnoliopsida</taxon>
        <taxon>Proteales</taxon>
        <taxon>Proteaceae</taxon>
        <taxon>Protea</taxon>
    </lineage>
</organism>
<dbReference type="Pfam" id="PF03405">
    <property type="entry name" value="FA_desaturase_2"/>
    <property type="match status" value="1"/>
</dbReference>
<evidence type="ECO:0000256" key="10">
    <source>
        <dbReference type="ARBA" id="ARBA00023002"/>
    </source>
</evidence>
<dbReference type="GO" id="GO:0009570">
    <property type="term" value="C:chloroplast stroma"/>
    <property type="evidence" value="ECO:0007669"/>
    <property type="project" value="TreeGrafter"/>
</dbReference>
<keyword evidence="7 14" id="KW-0479">Metal-binding</keyword>
<keyword evidence="8" id="KW-0276">Fatty acid metabolism</keyword>
<evidence type="ECO:0000256" key="7">
    <source>
        <dbReference type="ARBA" id="ARBA00022723"/>
    </source>
</evidence>
<proteinExistence type="inferred from homology"/>
<keyword evidence="10" id="KW-0560">Oxidoreductase</keyword>
<evidence type="ECO:0000256" key="14">
    <source>
        <dbReference type="PIRSR" id="PIRSR000346-1"/>
    </source>
</evidence>
<evidence type="ECO:0000256" key="1">
    <source>
        <dbReference type="ARBA" id="ARBA00001954"/>
    </source>
</evidence>
<evidence type="ECO:0000256" key="2">
    <source>
        <dbReference type="ARBA" id="ARBA00004229"/>
    </source>
</evidence>
<sequence length="400" mass="45518">MQNSHILSNSLLHLSSPGKWQNLTKYQFKPKIPVSSSTTRFRRLSVSSVAAPPASRPITNTSTLSPEVVELLKSLQGWVGENILPFLKPAEKSWQPHDFLPDSSLPSDEFVEQVLALRERTAELLDDYLVVLVGDLITEEAVSTYMSYLNRLEGIKDQTGASPDPWSVWIRSWTAEENRHGDLLNKYLYLSGRVNMPMIERTIHNLISTGMSEPSNLTSYKGLVYTSFQERATFITHGRTAHLAKQRGDPMLGCICGTIAADEKRHENAYQKMVEKILEVDPTGGIQGIAEMLRQNITMPAFLMHDSENLDLFNNFSLVTQKLGVYTITDYADILEFLIKRWKLEKLVGFNDGKAQEAQDFVCGLPRKIRRLQERAEERAKKMKPQTMRISWIFNRELTV</sequence>
<dbReference type="Gene3D" id="1.10.620.20">
    <property type="entry name" value="Ribonucleotide Reductase, subunit A"/>
    <property type="match status" value="1"/>
</dbReference>
<dbReference type="GO" id="GO:0046872">
    <property type="term" value="F:metal ion binding"/>
    <property type="evidence" value="ECO:0007669"/>
    <property type="project" value="UniProtKB-KW"/>
</dbReference>
<evidence type="ECO:0000256" key="12">
    <source>
        <dbReference type="ARBA" id="ARBA00023098"/>
    </source>
</evidence>
<feature type="binding site" evidence="14">
    <location>
        <position position="180"/>
    </location>
    <ligand>
        <name>Fe cation</name>
        <dbReference type="ChEBI" id="CHEBI:24875"/>
        <label>1</label>
    </ligand>
</feature>
<dbReference type="InterPro" id="IPR009078">
    <property type="entry name" value="Ferritin-like_SF"/>
</dbReference>
<comment type="similarity">
    <text evidence="3">Belongs to the fatty acid desaturase type 2 family.</text>
</comment>
<evidence type="ECO:0008006" key="17">
    <source>
        <dbReference type="Google" id="ProtNLM"/>
    </source>
</evidence>
<dbReference type="PANTHER" id="PTHR31155:SF31">
    <property type="entry name" value="STEAROYL-[ACYL-CARRIER-PROTEIN] 9-DESATURASE 6, CHLOROPLASTIC"/>
    <property type="match status" value="1"/>
</dbReference>
<dbReference type="GO" id="GO:0045300">
    <property type="term" value="F:stearoyl-[ACP] desaturase activity"/>
    <property type="evidence" value="ECO:0007669"/>
    <property type="project" value="InterPro"/>
</dbReference>
<evidence type="ECO:0000256" key="9">
    <source>
        <dbReference type="ARBA" id="ARBA00022946"/>
    </source>
</evidence>
<keyword evidence="9" id="KW-0809">Transit peptide</keyword>
<feature type="binding site" evidence="14">
    <location>
        <position position="263"/>
    </location>
    <ligand>
        <name>Fe cation</name>
        <dbReference type="ChEBI" id="CHEBI:24875"/>
        <label>2</label>
    </ligand>
</feature>
<accession>A0A9Q0KUW0</accession>
<feature type="binding site" evidence="14">
    <location>
        <position position="266"/>
    </location>
    <ligand>
        <name>Fe cation</name>
        <dbReference type="ChEBI" id="CHEBI:24875"/>
        <label>2</label>
    </ligand>
</feature>
<comment type="caution">
    <text evidence="15">The sequence shown here is derived from an EMBL/GenBank/DDBJ whole genome shotgun (WGS) entry which is preliminary data.</text>
</comment>
<dbReference type="EMBL" id="JAMYWD010000003">
    <property type="protein sequence ID" value="KAJ4977302.1"/>
    <property type="molecule type" value="Genomic_DNA"/>
</dbReference>
<dbReference type="AlphaFoldDB" id="A0A9Q0KUW0"/>
<dbReference type="FunFam" id="1.10.620.20:FF:000002">
    <property type="entry name" value="Stearoyl-[acyl-carrier-protein] 9-desaturase, chloroplastic"/>
    <property type="match status" value="1"/>
</dbReference>
<keyword evidence="5" id="KW-0150">Chloroplast</keyword>